<dbReference type="RefSeq" id="WP_311364844.1">
    <property type="nucleotide sequence ID" value="NZ_JAVRIC010000010.1"/>
</dbReference>
<dbReference type="Pfam" id="PF13406">
    <property type="entry name" value="SLT_2"/>
    <property type="match status" value="1"/>
</dbReference>
<sequence length="341" mass="37745">MTRRPPGKRLLLTLALLAPVMASADYSGNPRAAELKRILADDYAFSGADLAAVDQALVKAERVPRLIEKEQTAKEKTLTWTGYRPIHVNDANVRRGVAFMNEYESWLERAHREYGVAPAVIAAILGVETKFGGYTGPHRVLDALTTQGFEHPTRSDFFFSELVAFFVLCHEQQRQPEDMLGSYAGAMGAAQFMPSNYRRLAVDFDGDGDTDLWSLPDAIGSIANYLIKYRPQVAWQRDQPLIAPLRPTTGFRAPADAVNTKLPSETLGQLRESGAHIDADLDDATAAGILELKLDSGQHEYWAGLNNFYAVMSYNPRVYYAMSVTQLAEALSQARSEQAAR</sequence>
<feature type="chain" id="PRO_5047415282" evidence="1">
    <location>
        <begin position="25"/>
        <end position="341"/>
    </location>
</feature>
<name>A0ABU2WHU4_9GAMM</name>
<feature type="domain" description="Transglycosylase SLT" evidence="2">
    <location>
        <begin position="40"/>
        <end position="329"/>
    </location>
</feature>
<organism evidence="3 4">
    <name type="scientific">Banduia mediterranea</name>
    <dbReference type="NCBI Taxonomy" id="3075609"/>
    <lineage>
        <taxon>Bacteria</taxon>
        <taxon>Pseudomonadati</taxon>
        <taxon>Pseudomonadota</taxon>
        <taxon>Gammaproteobacteria</taxon>
        <taxon>Nevskiales</taxon>
        <taxon>Algiphilaceae</taxon>
        <taxon>Banduia</taxon>
    </lineage>
</organism>
<keyword evidence="4" id="KW-1185">Reference proteome</keyword>
<keyword evidence="1" id="KW-0732">Signal</keyword>
<dbReference type="Proteomes" id="UP001254608">
    <property type="component" value="Unassembled WGS sequence"/>
</dbReference>
<reference evidence="3 4" key="1">
    <citation type="submission" date="2023-09" db="EMBL/GenBank/DDBJ databases">
        <authorList>
            <person name="Rey-Velasco X."/>
        </authorList>
    </citation>
    <scope>NUCLEOTIDE SEQUENCE [LARGE SCALE GENOMIC DNA]</scope>
    <source>
        <strain evidence="3 4">W345</strain>
    </source>
</reference>
<dbReference type="PANTHER" id="PTHR30163:SF9">
    <property type="entry name" value="MEMBRANE-BOUND LYTIC MUREIN TRANSGLYCOSYLASE B"/>
    <property type="match status" value="1"/>
</dbReference>
<dbReference type="NCBIfam" id="TIGR02282">
    <property type="entry name" value="MltB"/>
    <property type="match status" value="1"/>
</dbReference>
<dbReference type="Gene3D" id="1.10.530.10">
    <property type="match status" value="1"/>
</dbReference>
<dbReference type="InterPro" id="IPR031304">
    <property type="entry name" value="SLT_2"/>
</dbReference>
<accession>A0ABU2WHU4</accession>
<evidence type="ECO:0000313" key="3">
    <source>
        <dbReference type="EMBL" id="MDT0497453.1"/>
    </source>
</evidence>
<comment type="caution">
    <text evidence="3">The sequence shown here is derived from an EMBL/GenBank/DDBJ whole genome shotgun (WGS) entry which is preliminary data.</text>
</comment>
<dbReference type="EMBL" id="JAVRIC010000010">
    <property type="protein sequence ID" value="MDT0497453.1"/>
    <property type="molecule type" value="Genomic_DNA"/>
</dbReference>
<dbReference type="InterPro" id="IPR011757">
    <property type="entry name" value="Lytic_transglycosylase_MltB"/>
</dbReference>
<dbReference type="InterPro" id="IPR043426">
    <property type="entry name" value="MltB-like"/>
</dbReference>
<protein>
    <submittedName>
        <fullName evidence="3">Lytic murein transglycosylase B</fullName>
    </submittedName>
</protein>
<gene>
    <name evidence="3" type="primary">mltB</name>
    <name evidence="3" type="ORF">RM530_08760</name>
</gene>
<dbReference type="Gene3D" id="1.10.8.350">
    <property type="entry name" value="Bacterial muramidase"/>
    <property type="match status" value="1"/>
</dbReference>
<evidence type="ECO:0000313" key="4">
    <source>
        <dbReference type="Proteomes" id="UP001254608"/>
    </source>
</evidence>
<proteinExistence type="predicted"/>
<dbReference type="CDD" id="cd13399">
    <property type="entry name" value="Slt35-like"/>
    <property type="match status" value="1"/>
</dbReference>
<dbReference type="InterPro" id="IPR023346">
    <property type="entry name" value="Lysozyme-like_dom_sf"/>
</dbReference>
<dbReference type="SUPFAM" id="SSF53955">
    <property type="entry name" value="Lysozyme-like"/>
    <property type="match status" value="1"/>
</dbReference>
<feature type="signal peptide" evidence="1">
    <location>
        <begin position="1"/>
        <end position="24"/>
    </location>
</feature>
<evidence type="ECO:0000256" key="1">
    <source>
        <dbReference type="SAM" id="SignalP"/>
    </source>
</evidence>
<evidence type="ECO:0000259" key="2">
    <source>
        <dbReference type="Pfam" id="PF13406"/>
    </source>
</evidence>
<dbReference type="PANTHER" id="PTHR30163">
    <property type="entry name" value="MEMBRANE-BOUND LYTIC MUREIN TRANSGLYCOSYLASE B"/>
    <property type="match status" value="1"/>
</dbReference>